<dbReference type="InterPro" id="IPR033126">
    <property type="entry name" value="Glyco_hydro_9_Asp/Glu_AS"/>
</dbReference>
<dbReference type="SUPFAM" id="SSF48208">
    <property type="entry name" value="Six-hairpin glycosidases"/>
    <property type="match status" value="1"/>
</dbReference>
<dbReference type="Proteomes" id="UP000533269">
    <property type="component" value="Unassembled WGS sequence"/>
</dbReference>
<evidence type="ECO:0000256" key="5">
    <source>
        <dbReference type="ARBA" id="ARBA00023326"/>
    </source>
</evidence>
<dbReference type="InterPro" id="IPR004197">
    <property type="entry name" value="Cellulase_Ig-like"/>
</dbReference>
<evidence type="ECO:0000256" key="1">
    <source>
        <dbReference type="ARBA" id="ARBA00007072"/>
    </source>
</evidence>
<dbReference type="InterPro" id="IPR003305">
    <property type="entry name" value="CenC_carb-bd"/>
</dbReference>
<feature type="active site" evidence="7">
    <location>
        <position position="748"/>
    </location>
</feature>
<keyword evidence="4 6" id="KW-0326">Glycosidase</keyword>
<dbReference type="AlphaFoldDB" id="A0A7W4XY47"/>
<organism evidence="12 13">
    <name type="scientific">Kineococcus radiotolerans</name>
    <dbReference type="NCBI Taxonomy" id="131568"/>
    <lineage>
        <taxon>Bacteria</taxon>
        <taxon>Bacillati</taxon>
        <taxon>Actinomycetota</taxon>
        <taxon>Actinomycetes</taxon>
        <taxon>Kineosporiales</taxon>
        <taxon>Kineosporiaceae</taxon>
        <taxon>Kineococcus</taxon>
    </lineage>
</organism>
<dbReference type="Pfam" id="PF02927">
    <property type="entry name" value="CelD_N"/>
    <property type="match status" value="1"/>
</dbReference>
<keyword evidence="8" id="KW-0732">Signal</keyword>
<dbReference type="InterPro" id="IPR012341">
    <property type="entry name" value="6hp_glycosidase-like_sf"/>
</dbReference>
<evidence type="ECO:0000256" key="7">
    <source>
        <dbReference type="PROSITE-ProRule" id="PRU10060"/>
    </source>
</evidence>
<feature type="domain" description="Glycoside hydrolase family 9" evidence="9">
    <location>
        <begin position="278"/>
        <end position="769"/>
    </location>
</feature>
<feature type="active site" evidence="7">
    <location>
        <position position="757"/>
    </location>
</feature>
<proteinExistence type="inferred from homology"/>
<dbReference type="InterPro" id="IPR008979">
    <property type="entry name" value="Galactose-bd-like_sf"/>
</dbReference>
<name>A0A7W4XY47_KINRA</name>
<evidence type="ECO:0000313" key="12">
    <source>
        <dbReference type="EMBL" id="MBB2902162.1"/>
    </source>
</evidence>
<dbReference type="EMBL" id="JACHVY010000003">
    <property type="protein sequence ID" value="MBB2902162.1"/>
    <property type="molecule type" value="Genomic_DNA"/>
</dbReference>
<dbReference type="Gene3D" id="1.50.10.10">
    <property type="match status" value="1"/>
</dbReference>
<dbReference type="InterPro" id="IPR014756">
    <property type="entry name" value="Ig_E-set"/>
</dbReference>
<reference evidence="12 13" key="2">
    <citation type="submission" date="2020-08" db="EMBL/GenBank/DDBJ databases">
        <authorList>
            <person name="Partida-Martinez L."/>
            <person name="Huntemann M."/>
            <person name="Clum A."/>
            <person name="Wang J."/>
            <person name="Palaniappan K."/>
            <person name="Ritter S."/>
            <person name="Chen I.-M."/>
            <person name="Stamatis D."/>
            <person name="Reddy T."/>
            <person name="O'Malley R."/>
            <person name="Daum C."/>
            <person name="Shapiro N."/>
            <person name="Ivanova N."/>
            <person name="Kyrpides N."/>
            <person name="Woyke T."/>
        </authorList>
    </citation>
    <scope>NUCLEOTIDE SEQUENCE [LARGE SCALE GENOMIC DNA]</scope>
    <source>
        <strain evidence="12 13">AS2.23</strain>
    </source>
</reference>
<evidence type="ECO:0000256" key="4">
    <source>
        <dbReference type="ARBA" id="ARBA00023295"/>
    </source>
</evidence>
<evidence type="ECO:0000256" key="2">
    <source>
        <dbReference type="ARBA" id="ARBA00022801"/>
    </source>
</evidence>
<dbReference type="PROSITE" id="PS00592">
    <property type="entry name" value="GH9_2"/>
    <property type="match status" value="1"/>
</dbReference>
<dbReference type="InterPro" id="IPR008928">
    <property type="entry name" value="6-hairpin_glycosidase_sf"/>
</dbReference>
<dbReference type="Gene3D" id="2.60.120.260">
    <property type="entry name" value="Galactose-binding domain-like"/>
    <property type="match status" value="1"/>
</dbReference>
<feature type="active site" evidence="6">
    <location>
        <position position="696"/>
    </location>
</feature>
<reference evidence="12 13" key="1">
    <citation type="submission" date="2020-08" db="EMBL/GenBank/DDBJ databases">
        <title>The Agave Microbiome: Exploring the role of microbial communities in plant adaptations to desert environments.</title>
        <authorList>
            <person name="Partida-Martinez L.P."/>
        </authorList>
    </citation>
    <scope>NUCLEOTIDE SEQUENCE [LARGE SCALE GENOMIC DNA]</scope>
    <source>
        <strain evidence="12 13">AS2.23</strain>
    </source>
</reference>
<dbReference type="CDD" id="cd02850">
    <property type="entry name" value="E_set_Cellulase_N"/>
    <property type="match status" value="1"/>
</dbReference>
<sequence>MPSHPRKSRARALTAVSALLVPASLLLTPSAAQAADQITNGSFENGTTGWQVYPTASVQDGAGCTTVPASTGAYGAAIQQEVPLTEGETYKLSFRARTTPATTGPVRVVVQGGADVNYQQFLPAEKPAFESAFGTYEYYFTADRDYPNAQLAFQQDVVNPVAYTLCVDDVVLEGGAERPPYVPETGPRVRVNQEAYLPQGPKGATLVTDSTTALPWELKSAGGTVLARGTTTPRGVDPSAGLNVHVIDFSGYQRRSTDLVLTVDGETSHPFDIGEDAYERLRDDSMTFFYTNRSGTPISDELAPGYGRAAGHVGVAPNLGDTAVPCQSLEDDSQELLVKQGDQPFTCDYTTDVTGGWYDAGDHGKYVVNGGIAVGQLLQQYERSLTAPTADRGALADGTLSIPESGNRVPDVLDEARWELEWFLKMQVQPGRPYAGMVFHKVADVDWTGLPQDPATDPQPRVLYRPSTAATLNVAATAAQGARLFARYDRAFSQRLLATARTAYAAAQANPAVYAPAPDAALDPNPGSGPYDDRDVSDEFYWAAAELYLTTGEPQFRKDVLGSPVHTADVFPAGGFDWGHVGALARLDLATVPSELNQRERRAVRRSVTEAADRLLIDQAGQPFGQPYAPEGGQYAWGSNSGILANLQVLGTAFDLTGDDAYRDGVVRGMDYLLGRNALNNSYVTGYGDVFSKNQHSRMYANQLDPSLPNPPAGTVAGGPYSPTATSGDPITAPLFPEGCAAQFCYVDDIGSWSTNEITVNWNAPLAWVASFVADQDGGRDERQRR</sequence>
<accession>A0A7W4XY47</accession>
<dbReference type="SUPFAM" id="SSF49785">
    <property type="entry name" value="Galactose-binding domain-like"/>
    <property type="match status" value="1"/>
</dbReference>
<evidence type="ECO:0000256" key="6">
    <source>
        <dbReference type="PROSITE-ProRule" id="PRU10059"/>
    </source>
</evidence>
<evidence type="ECO:0000313" key="13">
    <source>
        <dbReference type="Proteomes" id="UP000533269"/>
    </source>
</evidence>
<comment type="catalytic activity">
    <reaction evidence="8">
        <text>Endohydrolysis of (1-&gt;4)-beta-D-glucosidic linkages in cellulose, lichenin and cereal beta-D-glucans.</text>
        <dbReference type="EC" id="3.2.1.4"/>
    </reaction>
</comment>
<dbReference type="Gene3D" id="2.60.40.10">
    <property type="entry name" value="Immunoglobulins"/>
    <property type="match status" value="1"/>
</dbReference>
<evidence type="ECO:0000259" key="9">
    <source>
        <dbReference type="Pfam" id="PF00759"/>
    </source>
</evidence>
<dbReference type="RefSeq" id="WP_183392059.1">
    <property type="nucleotide sequence ID" value="NZ_JACHVY010000003.1"/>
</dbReference>
<dbReference type="GO" id="GO:0008810">
    <property type="term" value="F:cellulase activity"/>
    <property type="evidence" value="ECO:0007669"/>
    <property type="project" value="UniProtKB-EC"/>
</dbReference>
<evidence type="ECO:0000256" key="8">
    <source>
        <dbReference type="RuleBase" id="RU361166"/>
    </source>
</evidence>
<dbReference type="InterPro" id="IPR001701">
    <property type="entry name" value="Glyco_hydro_9"/>
</dbReference>
<dbReference type="Pfam" id="PF00759">
    <property type="entry name" value="Glyco_hydro_9"/>
    <property type="match status" value="1"/>
</dbReference>
<keyword evidence="3 6" id="KW-0119">Carbohydrate metabolism</keyword>
<dbReference type="PROSITE" id="PS00698">
    <property type="entry name" value="GH9_3"/>
    <property type="match status" value="1"/>
</dbReference>
<protein>
    <recommendedName>
        <fullName evidence="8">Endoglucanase</fullName>
        <ecNumber evidence="8">3.2.1.4</ecNumber>
    </recommendedName>
</protein>
<feature type="chain" id="PRO_5031590760" description="Endoglucanase" evidence="8">
    <location>
        <begin position="35"/>
        <end position="786"/>
    </location>
</feature>
<feature type="signal peptide" evidence="8">
    <location>
        <begin position="1"/>
        <end position="34"/>
    </location>
</feature>
<keyword evidence="5 6" id="KW-0624">Polysaccharide degradation</keyword>
<dbReference type="EC" id="3.2.1.4" evidence="8"/>
<comment type="similarity">
    <text evidence="1 6 8">Belongs to the glycosyl hydrolase 9 (cellulase E) family.</text>
</comment>
<keyword evidence="2 6" id="KW-0378">Hydrolase</keyword>
<evidence type="ECO:0000259" key="10">
    <source>
        <dbReference type="Pfam" id="PF02018"/>
    </source>
</evidence>
<dbReference type="InterPro" id="IPR013783">
    <property type="entry name" value="Ig-like_fold"/>
</dbReference>
<gene>
    <name evidence="12" type="ORF">FHR75_002993</name>
</gene>
<keyword evidence="8" id="KW-0136">Cellulose degradation</keyword>
<evidence type="ECO:0000259" key="11">
    <source>
        <dbReference type="Pfam" id="PF02927"/>
    </source>
</evidence>
<comment type="caution">
    <text evidence="12">The sequence shown here is derived from an EMBL/GenBank/DDBJ whole genome shotgun (WGS) entry which is preliminary data.</text>
</comment>
<feature type="domain" description="Cellulase Ig-like" evidence="11">
    <location>
        <begin position="185"/>
        <end position="268"/>
    </location>
</feature>
<dbReference type="PANTHER" id="PTHR22298">
    <property type="entry name" value="ENDO-1,4-BETA-GLUCANASE"/>
    <property type="match status" value="1"/>
</dbReference>
<evidence type="ECO:0000256" key="3">
    <source>
        <dbReference type="ARBA" id="ARBA00023277"/>
    </source>
</evidence>
<dbReference type="Pfam" id="PF02018">
    <property type="entry name" value="CBM_4_9"/>
    <property type="match status" value="1"/>
</dbReference>
<dbReference type="InterPro" id="IPR018221">
    <property type="entry name" value="Glyco_hydro_9_His_AS"/>
</dbReference>
<dbReference type="GO" id="GO:0030245">
    <property type="term" value="P:cellulose catabolic process"/>
    <property type="evidence" value="ECO:0007669"/>
    <property type="project" value="UniProtKB-KW"/>
</dbReference>
<dbReference type="SUPFAM" id="SSF81296">
    <property type="entry name" value="E set domains"/>
    <property type="match status" value="1"/>
</dbReference>
<feature type="domain" description="CBM-cenC" evidence="10">
    <location>
        <begin position="36"/>
        <end position="154"/>
    </location>
</feature>